<dbReference type="InterPro" id="IPR025724">
    <property type="entry name" value="GAG-pre-integrase_dom"/>
</dbReference>
<dbReference type="InterPro" id="IPR039537">
    <property type="entry name" value="Retrotran_Ty1/copia-like"/>
</dbReference>
<dbReference type="InterPro" id="IPR013103">
    <property type="entry name" value="RVT_2"/>
</dbReference>
<evidence type="ECO:0000256" key="2">
    <source>
        <dbReference type="ARBA" id="ARBA00022801"/>
    </source>
</evidence>
<reference evidence="6" key="1">
    <citation type="journal article" date="2019" name="Sci. Rep.">
        <title>Draft genome of Tanacetum cinerariifolium, the natural source of mosquito coil.</title>
        <authorList>
            <person name="Yamashiro T."/>
            <person name="Shiraishi A."/>
            <person name="Satake H."/>
            <person name="Nakayama K."/>
        </authorList>
    </citation>
    <scope>NUCLEOTIDE SEQUENCE</scope>
</reference>
<comment type="caution">
    <text evidence="6">The sequence shown here is derived from an EMBL/GenBank/DDBJ whole genome shotgun (WGS) entry which is preliminary data.</text>
</comment>
<gene>
    <name evidence="6" type="ORF">Tci_008568</name>
</gene>
<keyword evidence="2" id="KW-0378">Hydrolase</keyword>
<evidence type="ECO:0000256" key="1">
    <source>
        <dbReference type="ARBA" id="ARBA00022723"/>
    </source>
</evidence>
<feature type="domain" description="Reverse transcriptase Ty1/copia-type" evidence="3">
    <location>
        <begin position="298"/>
        <end position="379"/>
    </location>
</feature>
<dbReference type="Pfam" id="PF25597">
    <property type="entry name" value="SH3_retrovirus"/>
    <property type="match status" value="1"/>
</dbReference>
<keyword evidence="1" id="KW-0479">Metal-binding</keyword>
<dbReference type="PANTHER" id="PTHR42648">
    <property type="entry name" value="TRANSPOSASE, PUTATIVE-RELATED"/>
    <property type="match status" value="1"/>
</dbReference>
<dbReference type="AlphaFoldDB" id="A0A6L2JIK5"/>
<name>A0A6L2JIK5_TANCI</name>
<organism evidence="6">
    <name type="scientific">Tanacetum cinerariifolium</name>
    <name type="common">Dalmatian daisy</name>
    <name type="synonym">Chrysanthemum cinerariifolium</name>
    <dbReference type="NCBI Taxonomy" id="118510"/>
    <lineage>
        <taxon>Eukaryota</taxon>
        <taxon>Viridiplantae</taxon>
        <taxon>Streptophyta</taxon>
        <taxon>Embryophyta</taxon>
        <taxon>Tracheophyta</taxon>
        <taxon>Spermatophyta</taxon>
        <taxon>Magnoliopsida</taxon>
        <taxon>eudicotyledons</taxon>
        <taxon>Gunneridae</taxon>
        <taxon>Pentapetalae</taxon>
        <taxon>asterids</taxon>
        <taxon>campanulids</taxon>
        <taxon>Asterales</taxon>
        <taxon>Asteraceae</taxon>
        <taxon>Asteroideae</taxon>
        <taxon>Anthemideae</taxon>
        <taxon>Anthemidinae</taxon>
        <taxon>Tanacetum</taxon>
    </lineage>
</organism>
<evidence type="ECO:0000259" key="5">
    <source>
        <dbReference type="Pfam" id="PF25597"/>
    </source>
</evidence>
<proteinExistence type="predicted"/>
<sequence length="440" mass="50205">MTEDRSQLTNFVHKFLGMVKFGLAHNLFSVGQFCDSDLEVAFRKHTCFVRNLEGVDLLLGSWETNLYTLSTGDMMASSPICLLLKASKSKSWLWHRRLSHLNFGAINHLARHSLIRVSITCYTQNQYIIRCRHGKTPYELLHDRKPDLSYLYVFGALCYPTNDSKNLGKLQAKADIGIFIGYAPKKKAYRIYNRRTRKIIETIHVDFDELTTMASEQSSLEPTLHEMTPATPSSGLVPNPTSLAPFIPPTRKEWDQVFQPVFDELFSPPISVVSPAPVVDALVPNVSTGSPSSTTVKQDIYKVKLDELEGILKNKARLVARGYRQEEKIDFEESFALVARLEAIRIFLAFAAHMNMIVYHMDVKLAFLNAILREEVYKRRQRYPPEANHAGCQDTRRSTFGTDIFTKALCRERIEFLIDKIGMRSFTPETLKEVADKAEE</sequence>
<evidence type="ECO:0000259" key="3">
    <source>
        <dbReference type="Pfam" id="PF07727"/>
    </source>
</evidence>
<protein>
    <submittedName>
        <fullName evidence="6">Retrovirus-related Pol polyprotein from transposon TNT 1-94</fullName>
    </submittedName>
</protein>
<dbReference type="Pfam" id="PF07727">
    <property type="entry name" value="RVT_2"/>
    <property type="match status" value="1"/>
</dbReference>
<dbReference type="GO" id="GO:0016787">
    <property type="term" value="F:hydrolase activity"/>
    <property type="evidence" value="ECO:0007669"/>
    <property type="project" value="UniProtKB-KW"/>
</dbReference>
<evidence type="ECO:0000259" key="4">
    <source>
        <dbReference type="Pfam" id="PF13976"/>
    </source>
</evidence>
<dbReference type="Pfam" id="PF13976">
    <property type="entry name" value="gag_pre-integrs"/>
    <property type="match status" value="1"/>
</dbReference>
<evidence type="ECO:0000313" key="6">
    <source>
        <dbReference type="EMBL" id="GEU36590.1"/>
    </source>
</evidence>
<dbReference type="GO" id="GO:0046872">
    <property type="term" value="F:metal ion binding"/>
    <property type="evidence" value="ECO:0007669"/>
    <property type="project" value="UniProtKB-KW"/>
</dbReference>
<accession>A0A6L2JIK5</accession>
<dbReference type="PANTHER" id="PTHR42648:SF32">
    <property type="entry name" value="RIBONUCLEASE H-LIKE DOMAIN, GAG-PRE-INTEGRASE DOMAIN PROTEIN-RELATED"/>
    <property type="match status" value="1"/>
</dbReference>
<feature type="domain" description="Retroviral polymerase SH3-like" evidence="5">
    <location>
        <begin position="157"/>
        <end position="216"/>
    </location>
</feature>
<feature type="domain" description="GAG-pre-integrase" evidence="4">
    <location>
        <begin position="65"/>
        <end position="118"/>
    </location>
</feature>
<dbReference type="InterPro" id="IPR057670">
    <property type="entry name" value="SH3_retrovirus"/>
</dbReference>
<dbReference type="EMBL" id="BKCJ010000827">
    <property type="protein sequence ID" value="GEU36590.1"/>
    <property type="molecule type" value="Genomic_DNA"/>
</dbReference>